<keyword evidence="2 4" id="KW-0863">Zinc-finger</keyword>
<dbReference type="PROSITE" id="PS50103">
    <property type="entry name" value="ZF_C3H1"/>
    <property type="match status" value="1"/>
</dbReference>
<feature type="region of interest" description="Disordered" evidence="5">
    <location>
        <begin position="128"/>
        <end position="149"/>
    </location>
</feature>
<evidence type="ECO:0000256" key="5">
    <source>
        <dbReference type="SAM" id="MobiDB-lite"/>
    </source>
</evidence>
<organism evidence="7 8">
    <name type="scientific">Ceratobasidium theobromae</name>
    <dbReference type="NCBI Taxonomy" id="1582974"/>
    <lineage>
        <taxon>Eukaryota</taxon>
        <taxon>Fungi</taxon>
        <taxon>Dikarya</taxon>
        <taxon>Basidiomycota</taxon>
        <taxon>Agaricomycotina</taxon>
        <taxon>Agaricomycetes</taxon>
        <taxon>Cantharellales</taxon>
        <taxon>Ceratobasidiaceae</taxon>
        <taxon>Ceratobasidium</taxon>
    </lineage>
</organism>
<protein>
    <submittedName>
        <fullName evidence="7">Zinc finger C-x8-C-x5-C-x3-H type protein</fullName>
    </submittedName>
</protein>
<evidence type="ECO:0000256" key="4">
    <source>
        <dbReference type="PROSITE-ProRule" id="PRU00723"/>
    </source>
</evidence>
<evidence type="ECO:0000256" key="3">
    <source>
        <dbReference type="ARBA" id="ARBA00022833"/>
    </source>
</evidence>
<evidence type="ECO:0000256" key="2">
    <source>
        <dbReference type="ARBA" id="ARBA00022771"/>
    </source>
</evidence>
<feature type="compositionally biased region" description="Basic residues" evidence="5">
    <location>
        <begin position="61"/>
        <end position="71"/>
    </location>
</feature>
<name>A0A5N5QTH0_9AGAM</name>
<evidence type="ECO:0000313" key="8">
    <source>
        <dbReference type="Proteomes" id="UP000383932"/>
    </source>
</evidence>
<feature type="region of interest" description="Disordered" evidence="5">
    <location>
        <begin position="30"/>
        <end position="79"/>
    </location>
</feature>
<comment type="caution">
    <text evidence="7">The sequence shown here is derived from an EMBL/GenBank/DDBJ whole genome shotgun (WGS) entry which is preliminary data.</text>
</comment>
<reference evidence="7 8" key="1">
    <citation type="journal article" date="2019" name="Fungal Biol. Biotechnol.">
        <title>Draft genome sequence of fastidious pathogen Ceratobasidium theobromae, which causes vascular-streak dieback in Theobroma cacao.</title>
        <authorList>
            <person name="Ali S.S."/>
            <person name="Asman A."/>
            <person name="Shao J."/>
            <person name="Firmansyah A.P."/>
            <person name="Susilo A.W."/>
            <person name="Rosmana A."/>
            <person name="McMahon P."/>
            <person name="Junaid M."/>
            <person name="Guest D."/>
            <person name="Kheng T.Y."/>
            <person name="Meinhardt L.W."/>
            <person name="Bailey B.A."/>
        </authorList>
    </citation>
    <scope>NUCLEOTIDE SEQUENCE [LARGE SCALE GENOMIC DNA]</scope>
    <source>
        <strain evidence="7 8">CT2</strain>
    </source>
</reference>
<keyword evidence="1 4" id="KW-0479">Metal-binding</keyword>
<dbReference type="InterPro" id="IPR000571">
    <property type="entry name" value="Znf_CCCH"/>
</dbReference>
<sequence length="338" mass="37036">MVMPQDPTPERRVNLAVKVVRFEQVSSSLFARKPPTSGEVEPNDMSPNVGTPRSVLPARTSRPRGATHRTRPYHDTSRPSTHKKVAISCRYFLAGNCTAGDACRYRHDSASPTADFELDQQLQAFVGDSDVDGSQPAAETQPPGNDGKTLLASATSSPDIKTDQAESEELSDEEELLEIIPHPSAAVTELKYHLKANPGELRTYYLVQRQPVVEYEGNNVGVLSGGVLLGVPLACSAIVDQIGHETADDLEEPDMANSFSPSPISNSSDAELWKGPAQFEDADEERLVWGDEEFIDPQMETIEPSTCSYASPADIPPPPVIRRIMRRVDSHHRRHSLS</sequence>
<dbReference type="OrthoDB" id="3247158at2759"/>
<evidence type="ECO:0000259" key="6">
    <source>
        <dbReference type="PROSITE" id="PS50103"/>
    </source>
</evidence>
<dbReference type="Gene3D" id="4.10.1000.10">
    <property type="entry name" value="Zinc finger, CCCH-type"/>
    <property type="match status" value="1"/>
</dbReference>
<dbReference type="EMBL" id="SSOP01000015">
    <property type="protein sequence ID" value="KAB5594853.1"/>
    <property type="molecule type" value="Genomic_DNA"/>
</dbReference>
<keyword evidence="3 4" id="KW-0862">Zinc</keyword>
<evidence type="ECO:0000256" key="1">
    <source>
        <dbReference type="ARBA" id="ARBA00022723"/>
    </source>
</evidence>
<dbReference type="SMART" id="SM00356">
    <property type="entry name" value="ZnF_C3H1"/>
    <property type="match status" value="1"/>
</dbReference>
<gene>
    <name evidence="7" type="ORF">CTheo_1668</name>
</gene>
<proteinExistence type="predicted"/>
<feature type="zinc finger region" description="C3H1-type" evidence="4">
    <location>
        <begin position="83"/>
        <end position="110"/>
    </location>
</feature>
<dbReference type="AlphaFoldDB" id="A0A5N5QTH0"/>
<evidence type="ECO:0000313" key="7">
    <source>
        <dbReference type="EMBL" id="KAB5594853.1"/>
    </source>
</evidence>
<accession>A0A5N5QTH0</accession>
<dbReference type="GO" id="GO:0008270">
    <property type="term" value="F:zinc ion binding"/>
    <property type="evidence" value="ECO:0007669"/>
    <property type="project" value="UniProtKB-KW"/>
</dbReference>
<dbReference type="SUPFAM" id="SSF90229">
    <property type="entry name" value="CCCH zinc finger"/>
    <property type="match status" value="1"/>
</dbReference>
<feature type="domain" description="C3H1-type" evidence="6">
    <location>
        <begin position="83"/>
        <end position="110"/>
    </location>
</feature>
<dbReference type="Proteomes" id="UP000383932">
    <property type="component" value="Unassembled WGS sequence"/>
</dbReference>
<dbReference type="InterPro" id="IPR036855">
    <property type="entry name" value="Znf_CCCH_sf"/>
</dbReference>
<keyword evidence="8" id="KW-1185">Reference proteome</keyword>